<dbReference type="EMBL" id="BQKI01000001">
    <property type="protein sequence ID" value="GJM84408.1"/>
    <property type="molecule type" value="Genomic_DNA"/>
</dbReference>
<dbReference type="AlphaFoldDB" id="A0AAV5BF77"/>
<keyword evidence="2" id="KW-1185">Reference proteome</keyword>
<evidence type="ECO:0000313" key="1">
    <source>
        <dbReference type="EMBL" id="GJM84408.1"/>
    </source>
</evidence>
<dbReference type="Proteomes" id="UP001054889">
    <property type="component" value="Unassembled WGS sequence"/>
</dbReference>
<proteinExistence type="predicted"/>
<reference evidence="1" key="2">
    <citation type="submission" date="2021-12" db="EMBL/GenBank/DDBJ databases">
        <title>Resequencing data analysis of finger millet.</title>
        <authorList>
            <person name="Hatakeyama M."/>
            <person name="Aluri S."/>
            <person name="Balachadran M.T."/>
            <person name="Sivarajan S.R."/>
            <person name="Poveda L."/>
            <person name="Shimizu-Inatsugi R."/>
            <person name="Schlapbach R."/>
            <person name="Sreeman S.M."/>
            <person name="Shimizu K.K."/>
        </authorList>
    </citation>
    <scope>NUCLEOTIDE SEQUENCE</scope>
</reference>
<accession>A0AAV5BF77</accession>
<protein>
    <submittedName>
        <fullName evidence="1">Uncharacterized protein</fullName>
    </submittedName>
</protein>
<reference evidence="1" key="1">
    <citation type="journal article" date="2018" name="DNA Res.">
        <title>Multiple hybrid de novo genome assembly of finger millet, an orphan allotetraploid crop.</title>
        <authorList>
            <person name="Hatakeyama M."/>
            <person name="Aluri S."/>
            <person name="Balachadran M.T."/>
            <person name="Sivarajan S.R."/>
            <person name="Patrignani A."/>
            <person name="Gruter S."/>
            <person name="Poveda L."/>
            <person name="Shimizu-Inatsugi R."/>
            <person name="Baeten J."/>
            <person name="Francoijs K.J."/>
            <person name="Nataraja K.N."/>
            <person name="Reddy Y.A.N."/>
            <person name="Phadnis S."/>
            <person name="Ravikumar R.L."/>
            <person name="Schlapbach R."/>
            <person name="Sreeman S.M."/>
            <person name="Shimizu K.K."/>
        </authorList>
    </citation>
    <scope>NUCLEOTIDE SEQUENCE</scope>
</reference>
<organism evidence="1 2">
    <name type="scientific">Eleusine coracana subsp. coracana</name>
    <dbReference type="NCBI Taxonomy" id="191504"/>
    <lineage>
        <taxon>Eukaryota</taxon>
        <taxon>Viridiplantae</taxon>
        <taxon>Streptophyta</taxon>
        <taxon>Embryophyta</taxon>
        <taxon>Tracheophyta</taxon>
        <taxon>Spermatophyta</taxon>
        <taxon>Magnoliopsida</taxon>
        <taxon>Liliopsida</taxon>
        <taxon>Poales</taxon>
        <taxon>Poaceae</taxon>
        <taxon>PACMAD clade</taxon>
        <taxon>Chloridoideae</taxon>
        <taxon>Cynodonteae</taxon>
        <taxon>Eleusininae</taxon>
        <taxon>Eleusine</taxon>
    </lineage>
</organism>
<comment type="caution">
    <text evidence="1">The sequence shown here is derived from an EMBL/GenBank/DDBJ whole genome shotgun (WGS) entry which is preliminary data.</text>
</comment>
<sequence>MHPVPVVVEKEESSIRTLVVACPPFRLLASCYQDGSAPAARAAAGSPPVTLAFPVAPPPCAVSEEHARLPSVVSIVVPIAASLLLRRASPVDNG</sequence>
<evidence type="ECO:0000313" key="2">
    <source>
        <dbReference type="Proteomes" id="UP001054889"/>
    </source>
</evidence>
<name>A0AAV5BF77_ELECO</name>
<gene>
    <name evidence="1" type="primary">ga00073</name>
    <name evidence="1" type="ORF">PR202_ga00073</name>
</gene>